<dbReference type="PROSITE" id="PS51297">
    <property type="entry name" value="K_BOX"/>
    <property type="match status" value="1"/>
</dbReference>
<organism evidence="8">
    <name type="scientific">Silene latifolia</name>
    <name type="common">White campion</name>
    <name type="synonym">Bladder campion</name>
    <dbReference type="NCBI Taxonomy" id="37657"/>
    <lineage>
        <taxon>Eukaryota</taxon>
        <taxon>Viridiplantae</taxon>
        <taxon>Streptophyta</taxon>
        <taxon>Embryophyta</taxon>
        <taxon>Tracheophyta</taxon>
        <taxon>Spermatophyta</taxon>
        <taxon>Magnoliopsida</taxon>
        <taxon>eudicotyledons</taxon>
        <taxon>Gunneridae</taxon>
        <taxon>Pentapetalae</taxon>
        <taxon>Caryophyllales</taxon>
        <taxon>Caryophyllaceae</taxon>
        <taxon>Sileneae</taxon>
        <taxon>Silene</taxon>
        <taxon>Silene subgen. Behenantha</taxon>
        <taxon>Silene sect. Melandrium</taxon>
    </lineage>
</organism>
<dbReference type="PANTHER" id="PTHR48019">
    <property type="entry name" value="SERUM RESPONSE FACTOR HOMOLOG"/>
    <property type="match status" value="1"/>
</dbReference>
<evidence type="ECO:0000256" key="1">
    <source>
        <dbReference type="ARBA" id="ARBA00004123"/>
    </source>
</evidence>
<dbReference type="GO" id="GO:0046983">
    <property type="term" value="F:protein dimerization activity"/>
    <property type="evidence" value="ECO:0007669"/>
    <property type="project" value="InterPro"/>
</dbReference>
<dbReference type="SUPFAM" id="SSF55455">
    <property type="entry name" value="SRF-like"/>
    <property type="match status" value="1"/>
</dbReference>
<evidence type="ECO:0000256" key="3">
    <source>
        <dbReference type="ARBA" id="ARBA00023125"/>
    </source>
</evidence>
<dbReference type="InterPro" id="IPR002100">
    <property type="entry name" value="TF_MADSbox"/>
</dbReference>
<dbReference type="InterPro" id="IPR002487">
    <property type="entry name" value="TF_Kbox"/>
</dbReference>
<keyword evidence="2" id="KW-0805">Transcription regulation</keyword>
<dbReference type="Pfam" id="PF00319">
    <property type="entry name" value="SRF-TF"/>
    <property type="match status" value="1"/>
</dbReference>
<dbReference type="InterPro" id="IPR033896">
    <property type="entry name" value="MEF2-like_N"/>
</dbReference>
<dbReference type="Pfam" id="PF01486">
    <property type="entry name" value="K-box"/>
    <property type="match status" value="1"/>
</dbReference>
<dbReference type="GO" id="GO:0003700">
    <property type="term" value="F:DNA-binding transcription factor activity"/>
    <property type="evidence" value="ECO:0007669"/>
    <property type="project" value="InterPro"/>
</dbReference>
<evidence type="ECO:0000256" key="2">
    <source>
        <dbReference type="ARBA" id="ARBA00023015"/>
    </source>
</evidence>
<evidence type="ECO:0000256" key="5">
    <source>
        <dbReference type="ARBA" id="ARBA00023242"/>
    </source>
</evidence>
<dbReference type="GO" id="GO:0045944">
    <property type="term" value="P:positive regulation of transcription by RNA polymerase II"/>
    <property type="evidence" value="ECO:0007669"/>
    <property type="project" value="InterPro"/>
</dbReference>
<dbReference type="AlphaFoldDB" id="Q41354"/>
<dbReference type="InterPro" id="IPR036879">
    <property type="entry name" value="TF_MADSbox_sf"/>
</dbReference>
<evidence type="ECO:0000256" key="4">
    <source>
        <dbReference type="ARBA" id="ARBA00023163"/>
    </source>
</evidence>
<evidence type="ECO:0000259" key="6">
    <source>
        <dbReference type="PROSITE" id="PS50066"/>
    </source>
</evidence>
<keyword evidence="3" id="KW-0238">DNA-binding</keyword>
<evidence type="ECO:0000313" key="8">
    <source>
        <dbReference type="EMBL" id="CAA56657.1"/>
    </source>
</evidence>
<dbReference type="PROSITE" id="PS00350">
    <property type="entry name" value="MADS_BOX_1"/>
    <property type="match status" value="1"/>
</dbReference>
<dbReference type="PRINTS" id="PR00404">
    <property type="entry name" value="MADSDOMAIN"/>
</dbReference>
<dbReference type="GO" id="GO:0005634">
    <property type="term" value="C:nucleus"/>
    <property type="evidence" value="ECO:0007669"/>
    <property type="project" value="UniProtKB-SubCell"/>
</dbReference>
<reference evidence="8" key="1">
    <citation type="journal article" date="1994" name="Plant Cell">
        <title>Comparison of MADS box gene expression in developing male and female flowers of the dioecious plant white campion.</title>
        <authorList>
            <person name="Hardenack S."/>
            <person name="Ye D."/>
            <person name="Saedler H."/>
            <person name="Grant S."/>
        </authorList>
    </citation>
    <scope>NUCLEOTIDE SEQUENCE</scope>
    <source>
        <tissue evidence="8">Petals and stamens</tissue>
    </source>
</reference>
<dbReference type="Gene3D" id="3.40.1810.10">
    <property type="entry name" value="Transcription factor, MADS-box"/>
    <property type="match status" value="1"/>
</dbReference>
<gene>
    <name evidence="8" type="primary">SLM3</name>
</gene>
<keyword evidence="4" id="KW-0804">Transcription</keyword>
<dbReference type="CDD" id="cd00265">
    <property type="entry name" value="MADS_MEF2_like"/>
    <property type="match status" value="1"/>
</dbReference>
<name>Q41354_SILLA</name>
<feature type="domain" description="MADS-box" evidence="6">
    <location>
        <begin position="1"/>
        <end position="61"/>
    </location>
</feature>
<dbReference type="SMART" id="SM00432">
    <property type="entry name" value="MADS"/>
    <property type="match status" value="1"/>
</dbReference>
<proteinExistence type="evidence at transcript level"/>
<accession>Q41354</accession>
<feature type="domain" description="K-box" evidence="7">
    <location>
        <begin position="86"/>
        <end position="176"/>
    </location>
</feature>
<dbReference type="InterPro" id="IPR050142">
    <property type="entry name" value="MADS-box/MEF2_TF"/>
</dbReference>
<dbReference type="PROSITE" id="PS50066">
    <property type="entry name" value="MADS_BOX_2"/>
    <property type="match status" value="1"/>
</dbReference>
<dbReference type="EMBL" id="X80490">
    <property type="protein sequence ID" value="CAA56657.1"/>
    <property type="molecule type" value="mRNA"/>
</dbReference>
<sequence>MARRKIQIKKIENLTNRQVTYSKRRNGLFKKANELTVLCDATVSIIMLSSNLKLHEFLSPGSNLTTKDVYDRYQKALGVDIWVTHEKRMQDDLQKLNELNRKLQTDIRQRMGDCLEDLSFEELCRLGQEMQEAVTLIRERKYKKIDNQIDTTKKKVRNGQEVHKGLLQEFEIPKDEPPYGLVDNGDYSNVMGYNDASRVLALRLQPCQPNLHAGAGSGSCVTTYALL</sequence>
<keyword evidence="5" id="KW-0539">Nucleus</keyword>
<comment type="subcellular location">
    <subcellularLocation>
        <location evidence="1">Nucleus</location>
    </subcellularLocation>
</comment>
<evidence type="ECO:0000259" key="7">
    <source>
        <dbReference type="PROSITE" id="PS51297"/>
    </source>
</evidence>
<dbReference type="GO" id="GO:0000977">
    <property type="term" value="F:RNA polymerase II transcription regulatory region sequence-specific DNA binding"/>
    <property type="evidence" value="ECO:0007669"/>
    <property type="project" value="InterPro"/>
</dbReference>
<protein>
    <submittedName>
        <fullName evidence="8">SLM3 protein</fullName>
    </submittedName>
</protein>